<keyword evidence="1" id="KW-0175">Coiled coil</keyword>
<dbReference type="Proteomes" id="UP000261560">
    <property type="component" value="Unplaced"/>
</dbReference>
<dbReference type="GO" id="GO:0000049">
    <property type="term" value="F:tRNA binding"/>
    <property type="evidence" value="ECO:0007669"/>
    <property type="project" value="TreeGrafter"/>
</dbReference>
<dbReference type="PANTHER" id="PTHR15239:SF6">
    <property type="entry name" value="RIBOSOME QUALITY CONTROL COMPLEX SUBUNIT NEMF"/>
    <property type="match status" value="1"/>
</dbReference>
<dbReference type="STRING" id="30732.ENSOMEP00000030564"/>
<dbReference type="GO" id="GO:0072344">
    <property type="term" value="P:rescue of stalled ribosome"/>
    <property type="evidence" value="ECO:0007669"/>
    <property type="project" value="TreeGrafter"/>
</dbReference>
<organism evidence="2 3">
    <name type="scientific">Oryzias melastigma</name>
    <name type="common">Marine medaka</name>
    <dbReference type="NCBI Taxonomy" id="30732"/>
    <lineage>
        <taxon>Eukaryota</taxon>
        <taxon>Metazoa</taxon>
        <taxon>Chordata</taxon>
        <taxon>Craniata</taxon>
        <taxon>Vertebrata</taxon>
        <taxon>Euteleostomi</taxon>
        <taxon>Actinopterygii</taxon>
        <taxon>Neopterygii</taxon>
        <taxon>Teleostei</taxon>
        <taxon>Neoteleostei</taxon>
        <taxon>Acanthomorphata</taxon>
        <taxon>Ovalentaria</taxon>
        <taxon>Atherinomorphae</taxon>
        <taxon>Beloniformes</taxon>
        <taxon>Adrianichthyidae</taxon>
        <taxon>Oryziinae</taxon>
        <taxon>Oryzias</taxon>
    </lineage>
</organism>
<dbReference type="InterPro" id="IPR051608">
    <property type="entry name" value="RQC_Subunit_NEMF"/>
</dbReference>
<accession>A0A3B3DM65</accession>
<evidence type="ECO:0000313" key="2">
    <source>
        <dbReference type="Ensembl" id="ENSOMEP00000030564.1"/>
    </source>
</evidence>
<dbReference type="GO" id="GO:1990116">
    <property type="term" value="P:ribosome-associated ubiquitin-dependent protein catabolic process"/>
    <property type="evidence" value="ECO:0007669"/>
    <property type="project" value="TreeGrafter"/>
</dbReference>
<dbReference type="Ensembl" id="ENSOMET00000033139.1">
    <property type="protein sequence ID" value="ENSOMEP00000030564.1"/>
    <property type="gene ID" value="ENSOMEG00000014894.1"/>
</dbReference>
<keyword evidence="3" id="KW-1185">Reference proteome</keyword>
<name>A0A3B3DM65_ORYME</name>
<sequence length="120" mass="14117">IVHITIKILVHFRFFFLFRYYDHKRSAEKKQQKTIEAADKAMKSAEKKTQKTLKEVQTVTTIQKARKVYYELYFLISSRLFAGLRKTSSRMRSLLRDIYVHADLHGATSCVIKNPSGKQF</sequence>
<proteinExistence type="predicted"/>
<protein>
    <submittedName>
        <fullName evidence="2">Uncharacterized protein</fullName>
    </submittedName>
</protein>
<dbReference type="GO" id="GO:1990112">
    <property type="term" value="C:RQC complex"/>
    <property type="evidence" value="ECO:0007669"/>
    <property type="project" value="TreeGrafter"/>
</dbReference>
<dbReference type="GO" id="GO:0043023">
    <property type="term" value="F:ribosomal large subunit binding"/>
    <property type="evidence" value="ECO:0007669"/>
    <property type="project" value="TreeGrafter"/>
</dbReference>
<reference evidence="2" key="2">
    <citation type="submission" date="2025-09" db="UniProtKB">
        <authorList>
            <consortium name="Ensembl"/>
        </authorList>
    </citation>
    <scope>IDENTIFICATION</scope>
</reference>
<dbReference type="PANTHER" id="PTHR15239">
    <property type="entry name" value="NUCLEAR EXPORT MEDIATOR FACTOR NEMF"/>
    <property type="match status" value="1"/>
</dbReference>
<evidence type="ECO:0000256" key="1">
    <source>
        <dbReference type="SAM" id="Coils"/>
    </source>
</evidence>
<dbReference type="AlphaFoldDB" id="A0A3B3DM65"/>
<feature type="coiled-coil region" evidence="1">
    <location>
        <begin position="28"/>
        <end position="55"/>
    </location>
</feature>
<evidence type="ECO:0000313" key="3">
    <source>
        <dbReference type="Proteomes" id="UP000261560"/>
    </source>
</evidence>
<reference evidence="2" key="1">
    <citation type="submission" date="2025-08" db="UniProtKB">
        <authorList>
            <consortium name="Ensembl"/>
        </authorList>
    </citation>
    <scope>IDENTIFICATION</scope>
</reference>
<dbReference type="PaxDb" id="30732-ENSOMEP00000030564"/>
<dbReference type="OMA" id="CANLFIQ"/>